<evidence type="ECO:0000259" key="1">
    <source>
        <dbReference type="Pfam" id="PF14280"/>
    </source>
</evidence>
<proteinExistence type="predicted"/>
<organism evidence="2 3">
    <name type="scientific">Iningainema tapete BLCC-T55</name>
    <dbReference type="NCBI Taxonomy" id="2748662"/>
    <lineage>
        <taxon>Bacteria</taxon>
        <taxon>Bacillati</taxon>
        <taxon>Cyanobacteriota</taxon>
        <taxon>Cyanophyceae</taxon>
        <taxon>Nostocales</taxon>
        <taxon>Scytonemataceae</taxon>
        <taxon>Iningainema tapete</taxon>
    </lineage>
</organism>
<dbReference type="EMBL" id="JACXAE010000043">
    <property type="protein sequence ID" value="MBD2772685.1"/>
    <property type="molecule type" value="Genomic_DNA"/>
</dbReference>
<accession>A0A8J6XC38</accession>
<dbReference type="AlphaFoldDB" id="A0A8J6XC38"/>
<dbReference type="Proteomes" id="UP000629098">
    <property type="component" value="Unassembled WGS sequence"/>
</dbReference>
<reference evidence="2" key="1">
    <citation type="submission" date="2020-09" db="EMBL/GenBank/DDBJ databases">
        <title>Iningainema tapete sp. nov. (Scytonemataceae, Cyanobacteria) from greenhouses in central Florida (USA) produces two types of nodularin with biosynthetic potential for microcystin-LR and anabaenopeptins.</title>
        <authorList>
            <person name="Berthold D.E."/>
            <person name="Lefler F.W."/>
            <person name="Huang I.-S."/>
            <person name="Abdulla H."/>
            <person name="Zimba P.V."/>
            <person name="Laughinghouse H.D. IV."/>
        </authorList>
    </citation>
    <scope>NUCLEOTIDE SEQUENCE</scope>
    <source>
        <strain evidence="2">BLCCT55</strain>
    </source>
</reference>
<feature type="domain" description="DUF4365" evidence="1">
    <location>
        <begin position="8"/>
        <end position="76"/>
    </location>
</feature>
<name>A0A8J6XC38_9CYAN</name>
<evidence type="ECO:0000313" key="2">
    <source>
        <dbReference type="EMBL" id="MBD2772685.1"/>
    </source>
</evidence>
<dbReference type="InterPro" id="IPR025375">
    <property type="entry name" value="DUF4365"/>
</dbReference>
<sequence>MRKKSIDPVILIIVIVPEETTNWISVDKEQQETLLKKCGYWVSLKGEKETQNKEKIRIKIPKENVLTPEALKGIMKESLDYRKRLLGLDLITEYTTERQTRENDTI</sequence>
<keyword evidence="3" id="KW-1185">Reference proteome</keyword>
<gene>
    <name evidence="2" type="ORF">ICL16_11550</name>
</gene>
<dbReference type="Pfam" id="PF14280">
    <property type="entry name" value="DUF4365"/>
    <property type="match status" value="1"/>
</dbReference>
<comment type="caution">
    <text evidence="2">The sequence shown here is derived from an EMBL/GenBank/DDBJ whole genome shotgun (WGS) entry which is preliminary data.</text>
</comment>
<evidence type="ECO:0000313" key="3">
    <source>
        <dbReference type="Proteomes" id="UP000629098"/>
    </source>
</evidence>
<protein>
    <submittedName>
        <fullName evidence="2">DUF4365 domain-containing protein</fullName>
    </submittedName>
</protein>